<dbReference type="Proteomes" id="UP000199729">
    <property type="component" value="Chromosome"/>
</dbReference>
<dbReference type="Gene3D" id="1.10.510.10">
    <property type="entry name" value="Transferase(Phosphotransferase) domain 1"/>
    <property type="match status" value="1"/>
</dbReference>
<evidence type="ECO:0000256" key="3">
    <source>
        <dbReference type="ARBA" id="ARBA00022553"/>
    </source>
</evidence>
<comment type="catalytic activity">
    <reaction evidence="11">
        <text>L-threonyl-[protein] + ATP = O-phospho-L-threonyl-[protein] + ADP + H(+)</text>
        <dbReference type="Rhea" id="RHEA:46608"/>
        <dbReference type="Rhea" id="RHEA-COMP:11060"/>
        <dbReference type="Rhea" id="RHEA-COMP:11605"/>
        <dbReference type="ChEBI" id="CHEBI:15378"/>
        <dbReference type="ChEBI" id="CHEBI:30013"/>
        <dbReference type="ChEBI" id="CHEBI:30616"/>
        <dbReference type="ChEBI" id="CHEBI:61977"/>
        <dbReference type="ChEBI" id="CHEBI:456216"/>
        <dbReference type="EC" id="2.7.11.1"/>
    </reaction>
</comment>
<feature type="active site" description="Proton acceptor" evidence="11">
    <location>
        <position position="229"/>
    </location>
</feature>
<dbReference type="Gene3D" id="3.30.200.70">
    <property type="match status" value="1"/>
</dbReference>
<evidence type="ECO:0000256" key="9">
    <source>
        <dbReference type="ARBA" id="ARBA00022842"/>
    </source>
</evidence>
<evidence type="ECO:0000256" key="10">
    <source>
        <dbReference type="ARBA" id="ARBA00023016"/>
    </source>
</evidence>
<feature type="binding site" evidence="11">
    <location>
        <position position="234"/>
    </location>
    <ligand>
        <name>Mg(2+)</name>
        <dbReference type="ChEBI" id="CHEBI:18420"/>
    </ligand>
</feature>
<dbReference type="PANTHER" id="PTHR39573">
    <property type="entry name" value="STRESS RESPONSE KINASE A"/>
    <property type="match status" value="1"/>
</dbReference>
<evidence type="ECO:0000256" key="5">
    <source>
        <dbReference type="ARBA" id="ARBA00022723"/>
    </source>
</evidence>
<keyword evidence="4 11" id="KW-0808">Transferase</keyword>
<evidence type="ECO:0000256" key="11">
    <source>
        <dbReference type="HAMAP-Rule" id="MF_01497"/>
    </source>
</evidence>
<evidence type="ECO:0000256" key="8">
    <source>
        <dbReference type="ARBA" id="ARBA00022840"/>
    </source>
</evidence>
<keyword evidence="14" id="KW-1185">Reference proteome</keyword>
<dbReference type="Pfam" id="PF01636">
    <property type="entry name" value="APH"/>
    <property type="match status" value="1"/>
</dbReference>
<dbReference type="HAMAP" id="MF_01497">
    <property type="entry name" value="SrkA_kinase"/>
    <property type="match status" value="1"/>
</dbReference>
<dbReference type="GO" id="GO:0004674">
    <property type="term" value="F:protein serine/threonine kinase activity"/>
    <property type="evidence" value="ECO:0007669"/>
    <property type="project" value="UniProtKB-UniRule"/>
</dbReference>
<dbReference type="EC" id="2.7.11.1" evidence="11"/>
<dbReference type="Gene3D" id="1.20.1270.170">
    <property type="match status" value="1"/>
</dbReference>
<evidence type="ECO:0000256" key="6">
    <source>
        <dbReference type="ARBA" id="ARBA00022741"/>
    </source>
</evidence>
<dbReference type="GO" id="GO:0005524">
    <property type="term" value="F:ATP binding"/>
    <property type="evidence" value="ECO:0007669"/>
    <property type="project" value="UniProtKB-UniRule"/>
</dbReference>
<dbReference type="GO" id="GO:0000287">
    <property type="term" value="F:magnesium ion binding"/>
    <property type="evidence" value="ECO:0007669"/>
    <property type="project" value="UniProtKB-UniRule"/>
</dbReference>
<dbReference type="GO" id="GO:0005737">
    <property type="term" value="C:cytoplasm"/>
    <property type="evidence" value="ECO:0007669"/>
    <property type="project" value="UniProtKB-SubCell"/>
</dbReference>
<accession>A0A221KDY3</accession>
<name>A0A221KDY3_VITFI</name>
<dbReference type="OrthoDB" id="5392197at2"/>
<dbReference type="KEGG" id="vff:VITFI_CDS1407"/>
<evidence type="ECO:0000256" key="7">
    <source>
        <dbReference type="ARBA" id="ARBA00022777"/>
    </source>
</evidence>
<feature type="site" description="ATP" evidence="11">
    <location>
        <position position="45"/>
    </location>
</feature>
<comment type="function">
    <text evidence="11">A protein kinase that phosphorylates Ser and Thr residues. Probably acts to suppress the effects of stress linked to accumulation of reactive oxygen species. Probably involved in the extracytoplasmic stress response.</text>
</comment>
<feature type="domain" description="Aminoglycoside phosphotransferase" evidence="12">
    <location>
        <begin position="43"/>
        <end position="286"/>
    </location>
</feature>
<keyword evidence="2 11" id="KW-0723">Serine/threonine-protein kinase</keyword>
<keyword evidence="9 11" id="KW-0460">Magnesium</keyword>
<evidence type="ECO:0000256" key="4">
    <source>
        <dbReference type="ARBA" id="ARBA00022679"/>
    </source>
</evidence>
<comment type="cofactor">
    <cofactor evidence="11">
        <name>Mg(2+)</name>
        <dbReference type="ChEBI" id="CHEBI:18420"/>
    </cofactor>
</comment>
<proteinExistence type="inferred from homology"/>
<dbReference type="InterPro" id="IPR002575">
    <property type="entry name" value="Aminoglycoside_PTrfase"/>
</dbReference>
<evidence type="ECO:0000313" key="14">
    <source>
        <dbReference type="Proteomes" id="UP000199729"/>
    </source>
</evidence>
<reference evidence="13 14" key="1">
    <citation type="submission" date="2017-07" db="EMBL/GenBank/DDBJ databases">
        <title>Complete Genome Sequence of the cosmetic ferment Vitreoscilla filiformis (ATCC15551).</title>
        <authorList>
            <person name="Contreras S."/>
            <person name="Sagory-Zalkind P."/>
            <person name="Blanquart H."/>
            <person name="Iltis A."/>
            <person name="Morand S.C."/>
        </authorList>
    </citation>
    <scope>NUCLEOTIDE SEQUENCE [LARGE SCALE GENOMIC DNA]</scope>
    <source>
        <strain evidence="13 14">ATCC 15551</strain>
    </source>
</reference>
<gene>
    <name evidence="11" type="primary">srkA</name>
    <name evidence="13" type="ORF">VITFI_CDS1407</name>
</gene>
<dbReference type="InterPro" id="IPR011009">
    <property type="entry name" value="Kinase-like_dom_sf"/>
</dbReference>
<keyword evidence="10 11" id="KW-0346">Stress response</keyword>
<dbReference type="AlphaFoldDB" id="A0A221KDY3"/>
<evidence type="ECO:0000256" key="1">
    <source>
        <dbReference type="ARBA" id="ARBA00022490"/>
    </source>
</evidence>
<evidence type="ECO:0000259" key="12">
    <source>
        <dbReference type="Pfam" id="PF01636"/>
    </source>
</evidence>
<keyword evidence="1 11" id="KW-0963">Cytoplasm</keyword>
<comment type="similarity">
    <text evidence="11">Belongs to the SrkA/RdoA protein kinase family.</text>
</comment>
<comment type="catalytic activity">
    <reaction evidence="11">
        <text>L-seryl-[protein] + ATP = O-phospho-L-seryl-[protein] + ADP + H(+)</text>
        <dbReference type="Rhea" id="RHEA:17989"/>
        <dbReference type="Rhea" id="RHEA-COMP:9863"/>
        <dbReference type="Rhea" id="RHEA-COMP:11604"/>
        <dbReference type="ChEBI" id="CHEBI:15378"/>
        <dbReference type="ChEBI" id="CHEBI:29999"/>
        <dbReference type="ChEBI" id="CHEBI:30616"/>
        <dbReference type="ChEBI" id="CHEBI:83421"/>
        <dbReference type="ChEBI" id="CHEBI:456216"/>
        <dbReference type="EC" id="2.7.11.1"/>
    </reaction>
</comment>
<comment type="subunit">
    <text evidence="11">Monomer.</text>
</comment>
<organism evidence="13 14">
    <name type="scientific">Vitreoscilla filiformis</name>
    <dbReference type="NCBI Taxonomy" id="63"/>
    <lineage>
        <taxon>Bacteria</taxon>
        <taxon>Pseudomonadati</taxon>
        <taxon>Pseudomonadota</taxon>
        <taxon>Betaproteobacteria</taxon>
        <taxon>Neisseriales</taxon>
        <taxon>Neisseriaceae</taxon>
        <taxon>Vitreoscilla</taxon>
    </lineage>
</organism>
<keyword evidence="8 11" id="KW-0067">ATP-binding</keyword>
<evidence type="ECO:0000313" key="13">
    <source>
        <dbReference type="EMBL" id="ASM77185.1"/>
    </source>
</evidence>
<dbReference type="GO" id="GO:0106310">
    <property type="term" value="F:protein serine kinase activity"/>
    <property type="evidence" value="ECO:0007669"/>
    <property type="project" value="RHEA"/>
</dbReference>
<dbReference type="InterPro" id="IPR032882">
    <property type="entry name" value="SrkA/RdoA"/>
</dbReference>
<protein>
    <recommendedName>
        <fullName evidence="11">Stress response kinase A</fullName>
        <ecNumber evidence="11">2.7.11.1</ecNumber>
    </recommendedName>
    <alternativeName>
        <fullName evidence="11">Serine/threonine-protein kinase SrkA</fullName>
    </alternativeName>
</protein>
<keyword evidence="5 11" id="KW-0479">Metal-binding</keyword>
<sequence length="357" mass="40004">MSEHFSAAAPAPAGRAFADLDPDAVLQALHLAGLEGDGRLLQLNSYENRVWQAHLDDGRVVVAKFYRPSRWTDAQIREEHAFAHALAEQDVPVVAPLRLTPAWLSEELRVDALCPSLAHVRTEGGGMYRLAVSERRVGHAPELESAEVLARLGRLVGRMHRVGRQATFQHRRPLSVQTLGHAARQQLIDTGVVHSDTESAWLRASAEALACAETQFERLAPSCVRLHGDMHPGNVLWRDEGQHAGPNVVDLDDCGHGPAIQDLWMLLPGEREAVEASLYHLLDGYRDVMPFDDRELLLIEPLRTLRMIHHSAWIARRWRDPAFPVAFPWFASPAYWQQQATELWEQVERMRSAACAG</sequence>
<dbReference type="PANTHER" id="PTHR39573:SF1">
    <property type="entry name" value="STRESS RESPONSE KINASE A"/>
    <property type="match status" value="1"/>
</dbReference>
<dbReference type="EMBL" id="CP022423">
    <property type="protein sequence ID" value="ASM77185.1"/>
    <property type="molecule type" value="Genomic_DNA"/>
</dbReference>
<feature type="active site" evidence="11">
    <location>
        <position position="250"/>
    </location>
</feature>
<comment type="subcellular location">
    <subcellularLocation>
        <location evidence="11">Cytoplasm</location>
    </subcellularLocation>
</comment>
<dbReference type="RefSeq" id="WP_089416369.1">
    <property type="nucleotide sequence ID" value="NZ_CP022423.1"/>
</dbReference>
<keyword evidence="3 11" id="KW-0597">Phosphoprotein</keyword>
<keyword evidence="6 11" id="KW-0547">Nucleotide-binding</keyword>
<evidence type="ECO:0000256" key="2">
    <source>
        <dbReference type="ARBA" id="ARBA00022527"/>
    </source>
</evidence>
<dbReference type="SUPFAM" id="SSF56112">
    <property type="entry name" value="Protein kinase-like (PK-like)"/>
    <property type="match status" value="1"/>
</dbReference>
<keyword evidence="7 11" id="KW-0418">Kinase</keyword>
<feature type="binding site" evidence="11">
    <location>
        <position position="250"/>
    </location>
    <ligand>
        <name>Mg(2+)</name>
        <dbReference type="ChEBI" id="CHEBI:18420"/>
    </ligand>
</feature>
<dbReference type="NCBIfam" id="NF008738">
    <property type="entry name" value="PRK11768.1"/>
    <property type="match status" value="1"/>
</dbReference>